<feature type="compositionally biased region" description="Basic residues" evidence="1">
    <location>
        <begin position="284"/>
        <end position="299"/>
    </location>
</feature>
<dbReference type="Pfam" id="PF16589">
    <property type="entry name" value="BRCT_2"/>
    <property type="match status" value="1"/>
</dbReference>
<dbReference type="KEGG" id="sre:PTSG_10361"/>
<feature type="compositionally biased region" description="Basic residues" evidence="1">
    <location>
        <begin position="365"/>
        <end position="374"/>
    </location>
</feature>
<feature type="compositionally biased region" description="Polar residues" evidence="1">
    <location>
        <begin position="123"/>
        <end position="134"/>
    </location>
</feature>
<dbReference type="InterPro" id="IPR022047">
    <property type="entry name" value="Microcephalin-like"/>
</dbReference>
<dbReference type="EMBL" id="GL832990">
    <property type="protein sequence ID" value="EGD80087.1"/>
    <property type="molecule type" value="Genomic_DNA"/>
</dbReference>
<dbReference type="CDD" id="cd17751">
    <property type="entry name" value="BRCT_microcephalin_rpt3"/>
    <property type="match status" value="1"/>
</dbReference>
<dbReference type="InterPro" id="IPR001357">
    <property type="entry name" value="BRCT_dom"/>
</dbReference>
<evidence type="ECO:0000313" key="3">
    <source>
        <dbReference type="EMBL" id="EGD80087.1"/>
    </source>
</evidence>
<dbReference type="Proteomes" id="UP000007799">
    <property type="component" value="Unassembled WGS sequence"/>
</dbReference>
<dbReference type="eggNOG" id="KOG4362">
    <property type="taxonomic scope" value="Eukaryota"/>
</dbReference>
<dbReference type="CDD" id="cd17736">
    <property type="entry name" value="BRCT_microcephalin_rpt2"/>
    <property type="match status" value="1"/>
</dbReference>
<dbReference type="Pfam" id="PF00533">
    <property type="entry name" value="BRCT"/>
    <property type="match status" value="2"/>
</dbReference>
<dbReference type="GeneID" id="16068941"/>
<dbReference type="Gene3D" id="3.40.50.10190">
    <property type="entry name" value="BRCT domain"/>
    <property type="match status" value="3"/>
</dbReference>
<dbReference type="STRING" id="946362.F2UR32"/>
<reference evidence="3" key="1">
    <citation type="submission" date="2009-08" db="EMBL/GenBank/DDBJ databases">
        <title>Annotation of Salpingoeca rosetta.</title>
        <authorList>
            <consortium name="The Broad Institute Genome Sequencing Platform"/>
            <person name="Russ C."/>
            <person name="Cuomo C."/>
            <person name="Burger G."/>
            <person name="Gray M.W."/>
            <person name="Holland P.W.H."/>
            <person name="King N."/>
            <person name="Lang F.B.F."/>
            <person name="Roger A.J."/>
            <person name="Ruiz-Trillo I."/>
            <person name="Young S.K."/>
            <person name="Zeng Q."/>
            <person name="Gargeya S."/>
            <person name="Alvarado L."/>
            <person name="Berlin A."/>
            <person name="Chapman S.B."/>
            <person name="Chen Z."/>
            <person name="Freedman E."/>
            <person name="Gellesch M."/>
            <person name="Goldberg J."/>
            <person name="Griggs A."/>
            <person name="Gujja S."/>
            <person name="Heilman E."/>
            <person name="Heiman D."/>
            <person name="Howarth C."/>
            <person name="Mehta T."/>
            <person name="Neiman D."/>
            <person name="Pearson M."/>
            <person name="Roberts A."/>
            <person name="Saif S."/>
            <person name="Shea T."/>
            <person name="Shenoy N."/>
            <person name="Sisk P."/>
            <person name="Stolte C."/>
            <person name="Sykes S."/>
            <person name="White J."/>
            <person name="Yandava C."/>
            <person name="Haas B."/>
            <person name="Nusbaum C."/>
            <person name="Birren B."/>
        </authorList>
    </citation>
    <scope>NUCLEOTIDE SEQUENCE [LARGE SCALE GENOMIC DNA]</scope>
    <source>
        <strain evidence="3">ATCC 50818</strain>
    </source>
</reference>
<protein>
    <recommendedName>
        <fullName evidence="2">BRCT domain-containing protein</fullName>
    </recommendedName>
</protein>
<dbReference type="PANTHER" id="PTHR14625">
    <property type="entry name" value="MICROCEPHALIN"/>
    <property type="match status" value="1"/>
</dbReference>
<feature type="compositionally biased region" description="Acidic residues" evidence="1">
    <location>
        <begin position="642"/>
        <end position="681"/>
    </location>
</feature>
<feature type="domain" description="BRCT" evidence="2">
    <location>
        <begin position="448"/>
        <end position="505"/>
    </location>
</feature>
<dbReference type="RefSeq" id="XP_004988412.1">
    <property type="nucleotide sequence ID" value="XM_004988355.1"/>
</dbReference>
<feature type="compositionally biased region" description="Low complexity" evidence="1">
    <location>
        <begin position="703"/>
        <end position="712"/>
    </location>
</feature>
<dbReference type="FunCoup" id="F2UR32">
    <property type="interactions" value="684"/>
</dbReference>
<sequence length="724" mass="76299">MPRSAKKKKQADADHPLYGVVAFIDVHCEGAESKAVIQSKIQELGGRVVASFSKTVTHVVFKDGKKSTLSKAVARPEVRLVSVMWVEECSKQRQRVDEAPFLVDPETTPPASKRSKSMKPQAIGSTATSAQSTPKAPASKVLCEDTQAFDDDDDDDDDDEQVGDSAAATKATTTTGGGKAAPSTAASVVVPESPMASGVPATPAHGNGSNGGVDEEEHASPAIPRQPSLVFDSPNMEDSSNLANAEEEQEKGEEQAGNGNDSGEAAATGQQQQQQEEKDEGKGSKKTPVKRKLLSRKKKDATAATKQQQQGGGGAEEGEEADGSEHKAASAGEGSGGDEDRKEQEGKPSKPSKLKDVTNSNSNKAKAKMATKKKSVTDGHSDGNDNGDDEEQQDDDANKAGNNKSKKTKAAANTAPRKKRKILGHVVLSGLDAADLDVAYATIEALGGFDILPAFSDEVTHVVSGGKRTLKVLEGITRGCWVVSMDWIHGSMQAGHWLDEDQFELADTFPGVAISRQRRQGLAASATTSPLFPKNVTVYIGAQTSPNRQFLQSLVTRSGGQLSRSAPAASIVVGRPGCKGGPDAVRGKEVVSEKWLLDCITQQAPVPTDKYSVDVEKLMAEPWVAPAPDQGADVLAHLEGMDEQPDNANGEGDDDDDDKDDGDAALSGGDDDEDDDDDEDEDGKKMKMKKKKKAPASPKMKKPQPQTAKPKPTGVPAVKAVAAA</sequence>
<dbReference type="CDD" id="cd17716">
    <property type="entry name" value="BRCT_microcephalin_rpt1"/>
    <property type="match status" value="1"/>
</dbReference>
<dbReference type="OrthoDB" id="2384350at2759"/>
<dbReference type="InterPro" id="IPR036420">
    <property type="entry name" value="BRCT_dom_sf"/>
</dbReference>
<dbReference type="PANTHER" id="PTHR14625:SF3">
    <property type="entry name" value="MICROCEPHALIN"/>
    <property type="match status" value="1"/>
</dbReference>
<evidence type="ECO:0000313" key="4">
    <source>
        <dbReference type="Proteomes" id="UP000007799"/>
    </source>
</evidence>
<feature type="region of interest" description="Disordered" evidence="1">
    <location>
        <begin position="100"/>
        <end position="417"/>
    </location>
</feature>
<feature type="domain" description="BRCT" evidence="2">
    <location>
        <begin position="12"/>
        <end position="103"/>
    </location>
</feature>
<keyword evidence="4" id="KW-1185">Reference proteome</keyword>
<feature type="compositionally biased region" description="Low complexity" evidence="1">
    <location>
        <begin position="255"/>
        <end position="274"/>
    </location>
</feature>
<feature type="compositionally biased region" description="Acidic residues" evidence="1">
    <location>
        <begin position="385"/>
        <end position="395"/>
    </location>
</feature>
<name>F2UR32_SALR5</name>
<feature type="region of interest" description="Disordered" evidence="1">
    <location>
        <begin position="642"/>
        <end position="724"/>
    </location>
</feature>
<dbReference type="SMART" id="SM00292">
    <property type="entry name" value="BRCT"/>
    <property type="match status" value="3"/>
</dbReference>
<dbReference type="OMA" id="YACEKEG"/>
<organism evidence="4">
    <name type="scientific">Salpingoeca rosetta (strain ATCC 50818 / BSB-021)</name>
    <dbReference type="NCBI Taxonomy" id="946362"/>
    <lineage>
        <taxon>Eukaryota</taxon>
        <taxon>Choanoflagellata</taxon>
        <taxon>Craspedida</taxon>
        <taxon>Salpingoecidae</taxon>
        <taxon>Salpingoeca</taxon>
    </lineage>
</organism>
<feature type="domain" description="BRCT" evidence="2">
    <location>
        <begin position="527"/>
        <end position="613"/>
    </location>
</feature>
<dbReference type="SUPFAM" id="SSF52113">
    <property type="entry name" value="BRCT domain"/>
    <property type="match status" value="3"/>
</dbReference>
<dbReference type="InParanoid" id="F2UR32"/>
<accession>F2UR32</accession>
<dbReference type="PROSITE" id="PS50172">
    <property type="entry name" value="BRCT"/>
    <property type="match status" value="3"/>
</dbReference>
<evidence type="ECO:0000256" key="1">
    <source>
        <dbReference type="SAM" id="MobiDB-lite"/>
    </source>
</evidence>
<evidence type="ECO:0000259" key="2">
    <source>
        <dbReference type="PROSITE" id="PS50172"/>
    </source>
</evidence>
<feature type="compositionally biased region" description="Basic and acidic residues" evidence="1">
    <location>
        <begin position="338"/>
        <end position="356"/>
    </location>
</feature>
<feature type="compositionally biased region" description="Low complexity" evidence="1">
    <location>
        <begin position="165"/>
        <end position="194"/>
    </location>
</feature>
<feature type="compositionally biased region" description="Basic residues" evidence="1">
    <location>
        <begin position="686"/>
        <end position="702"/>
    </location>
</feature>
<gene>
    <name evidence="3" type="ORF">PTSG_10361</name>
</gene>
<dbReference type="AlphaFoldDB" id="F2UR32"/>
<feature type="compositionally biased region" description="Acidic residues" evidence="1">
    <location>
        <begin position="147"/>
        <end position="162"/>
    </location>
</feature>
<dbReference type="GO" id="GO:0000278">
    <property type="term" value="P:mitotic cell cycle"/>
    <property type="evidence" value="ECO:0007669"/>
    <property type="project" value="TreeGrafter"/>
</dbReference>
<proteinExistence type="predicted"/>